<evidence type="ECO:0000256" key="1">
    <source>
        <dbReference type="ARBA" id="ARBA00000900"/>
    </source>
</evidence>
<comment type="caution">
    <text evidence="13">The sequence shown here is derived from an EMBL/GenBank/DDBJ whole genome shotgun (WGS) entry which is preliminary data.</text>
</comment>
<evidence type="ECO:0000256" key="9">
    <source>
        <dbReference type="ARBA" id="ARBA00022833"/>
    </source>
</evidence>
<dbReference type="Pfam" id="PF21362">
    <property type="entry name" value="Sina_RING"/>
    <property type="match status" value="1"/>
</dbReference>
<reference evidence="13 14" key="1">
    <citation type="submission" date="2015-12" db="EMBL/GenBank/DDBJ databases">
        <title>The genome of Folsomia candida.</title>
        <authorList>
            <person name="Faddeeva A."/>
            <person name="Derks M.F."/>
            <person name="Anvar Y."/>
            <person name="Smit S."/>
            <person name="Van Straalen N."/>
            <person name="Roelofs D."/>
        </authorList>
    </citation>
    <scope>NUCLEOTIDE SEQUENCE [LARGE SCALE GENOMIC DNA]</scope>
    <source>
        <strain evidence="13 14">VU population</strain>
        <tissue evidence="13">Whole body</tissue>
    </source>
</reference>
<keyword evidence="7 10" id="KW-0863">Zinc-finger</keyword>
<keyword evidence="8" id="KW-0833">Ubl conjugation pathway</keyword>
<dbReference type="InterPro" id="IPR004162">
    <property type="entry name" value="SINA-like_animal"/>
</dbReference>
<dbReference type="GO" id="GO:0005737">
    <property type="term" value="C:cytoplasm"/>
    <property type="evidence" value="ECO:0007669"/>
    <property type="project" value="TreeGrafter"/>
</dbReference>
<evidence type="ECO:0000256" key="8">
    <source>
        <dbReference type="ARBA" id="ARBA00022786"/>
    </source>
</evidence>
<feature type="region of interest" description="Disordered" evidence="11">
    <location>
        <begin position="260"/>
        <end position="295"/>
    </location>
</feature>
<dbReference type="GO" id="GO:0008270">
    <property type="term" value="F:zinc ion binding"/>
    <property type="evidence" value="ECO:0007669"/>
    <property type="project" value="UniProtKB-KW"/>
</dbReference>
<dbReference type="UniPathway" id="UPA00143"/>
<proteinExistence type="inferred from homology"/>
<dbReference type="GO" id="GO:0043161">
    <property type="term" value="P:proteasome-mediated ubiquitin-dependent protein catabolic process"/>
    <property type="evidence" value="ECO:0007669"/>
    <property type="project" value="TreeGrafter"/>
</dbReference>
<sequence length="352" mass="39806">MADSSVNNLEGTSLSSLLQCSVCLDMCTGGIKQCKNGHNICASHVPRLHECPVCRISFSQGLSRNLLAENLVAIERRRRQGQDTRRQVGSMVVTRTIPIVQASARLPRNNSSYTVVSPSNNNPGPTSLIACEYATEGCTYRNTAYRAQQHELNCHYRPIECCLKTDGCNNAEIRFSEYLVHLINTHKVKHFEGSPHWNNYYVKDDRKLVRDGSTSLVILEVDNAKFLVRAKQVEDRVYVWVAFHGRPQDGRKYAATIKFDFPGSDDDDDEEEEDTDDDYESESSEDEDGDMDPNFDFAGNVKATTRMDVEDVKQINSCLDMCQGDIENNLGTEIIRGRELESWAINIKINRY</sequence>
<keyword evidence="5" id="KW-0808">Transferase</keyword>
<organism evidence="13 14">
    <name type="scientific">Folsomia candida</name>
    <name type="common">Springtail</name>
    <dbReference type="NCBI Taxonomy" id="158441"/>
    <lineage>
        <taxon>Eukaryota</taxon>
        <taxon>Metazoa</taxon>
        <taxon>Ecdysozoa</taxon>
        <taxon>Arthropoda</taxon>
        <taxon>Hexapoda</taxon>
        <taxon>Collembola</taxon>
        <taxon>Entomobryomorpha</taxon>
        <taxon>Isotomoidea</taxon>
        <taxon>Isotomidae</taxon>
        <taxon>Proisotominae</taxon>
        <taxon>Folsomia</taxon>
    </lineage>
</organism>
<dbReference type="OrthoDB" id="4788989at2759"/>
<evidence type="ECO:0000313" key="13">
    <source>
        <dbReference type="EMBL" id="OXA63704.1"/>
    </source>
</evidence>
<dbReference type="GO" id="GO:0016567">
    <property type="term" value="P:protein ubiquitination"/>
    <property type="evidence" value="ECO:0007669"/>
    <property type="project" value="UniProtKB-UniPathway"/>
</dbReference>
<keyword evidence="9" id="KW-0862">Zinc</keyword>
<dbReference type="InterPro" id="IPR013083">
    <property type="entry name" value="Znf_RING/FYVE/PHD"/>
</dbReference>
<evidence type="ECO:0000256" key="4">
    <source>
        <dbReference type="ARBA" id="ARBA00012483"/>
    </source>
</evidence>
<feature type="compositionally biased region" description="Acidic residues" evidence="11">
    <location>
        <begin position="263"/>
        <end position="293"/>
    </location>
</feature>
<dbReference type="GO" id="GO:0031624">
    <property type="term" value="F:ubiquitin conjugating enzyme binding"/>
    <property type="evidence" value="ECO:0007669"/>
    <property type="project" value="TreeGrafter"/>
</dbReference>
<evidence type="ECO:0000256" key="5">
    <source>
        <dbReference type="ARBA" id="ARBA00022679"/>
    </source>
</evidence>
<keyword evidence="6" id="KW-0479">Metal-binding</keyword>
<dbReference type="GO" id="GO:0061630">
    <property type="term" value="F:ubiquitin protein ligase activity"/>
    <property type="evidence" value="ECO:0007669"/>
    <property type="project" value="UniProtKB-EC"/>
</dbReference>
<dbReference type="EC" id="2.3.2.27" evidence="4"/>
<evidence type="ECO:0000256" key="2">
    <source>
        <dbReference type="ARBA" id="ARBA00004906"/>
    </source>
</evidence>
<accession>A0A226F2S0</accession>
<comment type="similarity">
    <text evidence="3">Belongs to the SINA (Seven in absentia) family.</text>
</comment>
<dbReference type="SUPFAM" id="SSF49599">
    <property type="entry name" value="TRAF domain-like"/>
    <property type="match status" value="1"/>
</dbReference>
<evidence type="ECO:0000259" key="12">
    <source>
        <dbReference type="PROSITE" id="PS51081"/>
    </source>
</evidence>
<evidence type="ECO:0000256" key="7">
    <source>
        <dbReference type="ARBA" id="ARBA00022771"/>
    </source>
</evidence>
<dbReference type="AlphaFoldDB" id="A0A226F2S0"/>
<comment type="catalytic activity">
    <reaction evidence="1">
        <text>S-ubiquitinyl-[E2 ubiquitin-conjugating enzyme]-L-cysteine + [acceptor protein]-L-lysine = [E2 ubiquitin-conjugating enzyme]-L-cysteine + N(6)-ubiquitinyl-[acceptor protein]-L-lysine.</text>
        <dbReference type="EC" id="2.3.2.27"/>
    </reaction>
</comment>
<evidence type="ECO:0000313" key="14">
    <source>
        <dbReference type="Proteomes" id="UP000198287"/>
    </source>
</evidence>
<dbReference type="Gene3D" id="3.30.40.10">
    <property type="entry name" value="Zinc/RING finger domain, C3HC4 (zinc finger)"/>
    <property type="match status" value="2"/>
</dbReference>
<dbReference type="PROSITE" id="PS51081">
    <property type="entry name" value="ZF_SIAH"/>
    <property type="match status" value="1"/>
</dbReference>
<name>A0A226F2S0_FOLCA</name>
<dbReference type="PANTHER" id="PTHR45877">
    <property type="entry name" value="E3 UBIQUITIN-PROTEIN LIGASE SIAH2"/>
    <property type="match status" value="1"/>
</dbReference>
<protein>
    <recommendedName>
        <fullName evidence="4">RING-type E3 ubiquitin transferase</fullName>
        <ecNumber evidence="4">2.3.2.27</ecNumber>
    </recommendedName>
</protein>
<dbReference type="Proteomes" id="UP000198287">
    <property type="component" value="Unassembled WGS sequence"/>
</dbReference>
<comment type="pathway">
    <text evidence="2">Protein modification; protein ubiquitination.</text>
</comment>
<dbReference type="InterPro" id="IPR049548">
    <property type="entry name" value="Sina-like_RING"/>
</dbReference>
<feature type="domain" description="SIAH-type" evidence="12">
    <location>
        <begin position="126"/>
        <end position="187"/>
    </location>
</feature>
<gene>
    <name evidence="13" type="ORF">Fcan01_01542</name>
</gene>
<evidence type="ECO:0000256" key="3">
    <source>
        <dbReference type="ARBA" id="ARBA00009119"/>
    </source>
</evidence>
<dbReference type="EMBL" id="LNIX01000001">
    <property type="protein sequence ID" value="OXA63704.1"/>
    <property type="molecule type" value="Genomic_DNA"/>
</dbReference>
<dbReference type="SUPFAM" id="SSF57850">
    <property type="entry name" value="RING/U-box"/>
    <property type="match status" value="1"/>
</dbReference>
<dbReference type="InterPro" id="IPR013010">
    <property type="entry name" value="Znf_SIAH"/>
</dbReference>
<keyword evidence="14" id="KW-1185">Reference proteome</keyword>
<dbReference type="PANTHER" id="PTHR45877:SF2">
    <property type="entry name" value="E3 UBIQUITIN-PROTEIN LIGASE SINA-RELATED"/>
    <property type="match status" value="1"/>
</dbReference>
<evidence type="ECO:0000256" key="11">
    <source>
        <dbReference type="SAM" id="MobiDB-lite"/>
    </source>
</evidence>
<evidence type="ECO:0000256" key="10">
    <source>
        <dbReference type="PROSITE-ProRule" id="PRU00455"/>
    </source>
</evidence>
<evidence type="ECO:0000256" key="6">
    <source>
        <dbReference type="ARBA" id="ARBA00022723"/>
    </source>
</evidence>